<reference evidence="1 2" key="1">
    <citation type="journal article" date="2016" name="Nat. Commun.">
        <title>Thousands of microbial genomes shed light on interconnected biogeochemical processes in an aquifer system.</title>
        <authorList>
            <person name="Anantharaman K."/>
            <person name="Brown C.T."/>
            <person name="Hug L.A."/>
            <person name="Sharon I."/>
            <person name="Castelle C.J."/>
            <person name="Probst A.J."/>
            <person name="Thomas B.C."/>
            <person name="Singh A."/>
            <person name="Wilkins M.J."/>
            <person name="Karaoz U."/>
            <person name="Brodie E.L."/>
            <person name="Williams K.H."/>
            <person name="Hubbard S.S."/>
            <person name="Banfield J.F."/>
        </authorList>
    </citation>
    <scope>NUCLEOTIDE SEQUENCE [LARGE SCALE GENOMIC DNA]</scope>
</reference>
<dbReference type="InterPro" id="IPR045584">
    <property type="entry name" value="Pilin-like"/>
</dbReference>
<dbReference type="Pfam" id="PF07963">
    <property type="entry name" value="N_methyl"/>
    <property type="match status" value="1"/>
</dbReference>
<sequence length="183" mass="20573">MRKNGYTLIELLIALAVFTVVIAAPTGFFVSAIKGQQRALASQELYDNVSYVLEYMSRALRMAKKDFEPTCCSAANTNYELTRSGKGILFKNYNGDCQEFYLDSGDKRLKEIKNGGEPIPLTASNIEVKNFIIGEHGWSQDDNDQPRVTLFLEIEGKRGALAELHPIIKIQTSISQRKLDIQY</sequence>
<dbReference type="SUPFAM" id="SSF54523">
    <property type="entry name" value="Pili subunits"/>
    <property type="match status" value="1"/>
</dbReference>
<gene>
    <name evidence="1" type="ORF">A2Z68_00665</name>
</gene>
<accession>A0A1G2DYF2</accession>
<organism evidence="1 2">
    <name type="scientific">Candidatus Nealsonbacteria bacterium RBG_13_38_11</name>
    <dbReference type="NCBI Taxonomy" id="1801662"/>
    <lineage>
        <taxon>Bacteria</taxon>
        <taxon>Candidatus Nealsoniibacteriota</taxon>
    </lineage>
</organism>
<evidence type="ECO:0000313" key="2">
    <source>
        <dbReference type="Proteomes" id="UP000176662"/>
    </source>
</evidence>
<dbReference type="Proteomes" id="UP000176662">
    <property type="component" value="Unassembled WGS sequence"/>
</dbReference>
<comment type="caution">
    <text evidence="1">The sequence shown here is derived from an EMBL/GenBank/DDBJ whole genome shotgun (WGS) entry which is preliminary data.</text>
</comment>
<evidence type="ECO:0000313" key="1">
    <source>
        <dbReference type="EMBL" id="OGZ18563.1"/>
    </source>
</evidence>
<dbReference type="InterPro" id="IPR012902">
    <property type="entry name" value="N_methyl_site"/>
</dbReference>
<dbReference type="NCBIfam" id="TIGR02532">
    <property type="entry name" value="IV_pilin_GFxxxE"/>
    <property type="match status" value="1"/>
</dbReference>
<protein>
    <submittedName>
        <fullName evidence="1">Uncharacterized protein</fullName>
    </submittedName>
</protein>
<dbReference type="EMBL" id="MHLX01000029">
    <property type="protein sequence ID" value="OGZ18563.1"/>
    <property type="molecule type" value="Genomic_DNA"/>
</dbReference>
<proteinExistence type="predicted"/>
<dbReference type="AlphaFoldDB" id="A0A1G2DYF2"/>
<name>A0A1G2DYF2_9BACT</name>